<gene>
    <name evidence="1" type="ORF">LEMA_uP047350.1</name>
</gene>
<dbReference type="InParanoid" id="E5R559"/>
<dbReference type="EMBL" id="FP929083">
    <property type="protein sequence ID" value="CBX92029.1"/>
    <property type="molecule type" value="Genomic_DNA"/>
</dbReference>
<accession>E5R559</accession>
<keyword evidence="2" id="KW-1185">Reference proteome</keyword>
<sequence length="76" mass="8802">MLLVDRILRAPDPSSIYFRGFYFSGQEPERVLIITPTCLLHCWDPEREHISHYTSSSGLRVFVGLAYQIGLHREPL</sequence>
<proteinExistence type="predicted"/>
<evidence type="ECO:0000313" key="1">
    <source>
        <dbReference type="EMBL" id="CBX92029.1"/>
    </source>
</evidence>
<dbReference type="Proteomes" id="UP000002668">
    <property type="component" value="Genome"/>
</dbReference>
<dbReference type="OrthoDB" id="10251155at2759"/>
<dbReference type="VEuPathDB" id="FungiDB:LEMA_uP047350.1"/>
<dbReference type="HOGENOM" id="CLU_2654931_0_0_1"/>
<name>E5R559_LEPMJ</name>
<dbReference type="AlphaFoldDB" id="E5R559"/>
<organism evidence="2">
    <name type="scientific">Leptosphaeria maculans (strain JN3 / isolate v23.1.3 / race Av1-4-5-6-7-8)</name>
    <name type="common">Blackleg fungus</name>
    <name type="synonym">Phoma lingam</name>
    <dbReference type="NCBI Taxonomy" id="985895"/>
    <lineage>
        <taxon>Eukaryota</taxon>
        <taxon>Fungi</taxon>
        <taxon>Dikarya</taxon>
        <taxon>Ascomycota</taxon>
        <taxon>Pezizomycotina</taxon>
        <taxon>Dothideomycetes</taxon>
        <taxon>Pleosporomycetidae</taxon>
        <taxon>Pleosporales</taxon>
        <taxon>Pleosporineae</taxon>
        <taxon>Leptosphaeriaceae</taxon>
        <taxon>Plenodomus</taxon>
        <taxon>Plenodomus lingam/Leptosphaeria maculans species complex</taxon>
    </lineage>
</organism>
<protein>
    <submittedName>
        <fullName evidence="1">Predicted protein</fullName>
    </submittedName>
</protein>
<evidence type="ECO:0000313" key="2">
    <source>
        <dbReference type="Proteomes" id="UP000002668"/>
    </source>
</evidence>
<reference evidence="2" key="1">
    <citation type="journal article" date="2011" name="Nat. Commun.">
        <title>Effector diversification within compartments of the Leptosphaeria maculans genome affected by Repeat-Induced Point mutations.</title>
        <authorList>
            <person name="Rouxel T."/>
            <person name="Grandaubert J."/>
            <person name="Hane J.K."/>
            <person name="Hoede C."/>
            <person name="van de Wouw A.P."/>
            <person name="Couloux A."/>
            <person name="Dominguez V."/>
            <person name="Anthouard V."/>
            <person name="Bally P."/>
            <person name="Bourras S."/>
            <person name="Cozijnsen A.J."/>
            <person name="Ciuffetti L.M."/>
            <person name="Degrave A."/>
            <person name="Dilmaghani A."/>
            <person name="Duret L."/>
            <person name="Fudal I."/>
            <person name="Goodwin S.B."/>
            <person name="Gout L."/>
            <person name="Glaser N."/>
            <person name="Linglin J."/>
            <person name="Kema G.H.J."/>
            <person name="Lapalu N."/>
            <person name="Lawrence C.B."/>
            <person name="May K."/>
            <person name="Meyer M."/>
            <person name="Ollivier B."/>
            <person name="Poulain J."/>
            <person name="Schoch C.L."/>
            <person name="Simon A."/>
            <person name="Spatafora J.W."/>
            <person name="Stachowiak A."/>
            <person name="Turgeon B.G."/>
            <person name="Tyler B.M."/>
            <person name="Vincent D."/>
            <person name="Weissenbach J."/>
            <person name="Amselem J."/>
            <person name="Quesneville H."/>
            <person name="Oliver R.P."/>
            <person name="Wincker P."/>
            <person name="Balesdent M.-H."/>
            <person name="Howlett B.J."/>
        </authorList>
    </citation>
    <scope>NUCLEOTIDE SEQUENCE [LARGE SCALE GENOMIC DNA]</scope>
    <source>
        <strain evidence="2">JN3 / isolate v23.1.3 / race Av1-4-5-6-7-8</strain>
    </source>
</reference>